<dbReference type="EMBL" id="LXQA010592365">
    <property type="protein sequence ID" value="MCI61028.1"/>
    <property type="molecule type" value="Genomic_DNA"/>
</dbReference>
<feature type="non-terminal residue" evidence="1">
    <location>
        <position position="1"/>
    </location>
</feature>
<dbReference type="AlphaFoldDB" id="A0A392TJ56"/>
<reference evidence="1 2" key="1">
    <citation type="journal article" date="2018" name="Front. Plant Sci.">
        <title>Red Clover (Trifolium pratense) and Zigzag Clover (T. medium) - A Picture of Genomic Similarities and Differences.</title>
        <authorList>
            <person name="Dluhosova J."/>
            <person name="Istvanek J."/>
            <person name="Nedelnik J."/>
            <person name="Repkova J."/>
        </authorList>
    </citation>
    <scope>NUCLEOTIDE SEQUENCE [LARGE SCALE GENOMIC DNA]</scope>
    <source>
        <strain evidence="2">cv. 10/8</strain>
        <tissue evidence="1">Leaf</tissue>
    </source>
</reference>
<proteinExistence type="predicted"/>
<name>A0A392TJ56_9FABA</name>
<keyword evidence="2" id="KW-1185">Reference proteome</keyword>
<feature type="non-terminal residue" evidence="1">
    <location>
        <position position="88"/>
    </location>
</feature>
<sequence length="88" mass="9990">FRRDLPPPGPSRHPPVRLLLPPPPSGHIRGNNDLTILHHLQHAEPFSVELSRRIEDLELVHGIVETILYPVEDFLPKRPDLFDKLGTG</sequence>
<protein>
    <submittedName>
        <fullName evidence="1">Uncharacterized protein</fullName>
    </submittedName>
</protein>
<accession>A0A392TJ56</accession>
<evidence type="ECO:0000313" key="1">
    <source>
        <dbReference type="EMBL" id="MCI61028.1"/>
    </source>
</evidence>
<dbReference type="Proteomes" id="UP000265520">
    <property type="component" value="Unassembled WGS sequence"/>
</dbReference>
<comment type="caution">
    <text evidence="1">The sequence shown here is derived from an EMBL/GenBank/DDBJ whole genome shotgun (WGS) entry which is preliminary data.</text>
</comment>
<evidence type="ECO:0000313" key="2">
    <source>
        <dbReference type="Proteomes" id="UP000265520"/>
    </source>
</evidence>
<organism evidence="1 2">
    <name type="scientific">Trifolium medium</name>
    <dbReference type="NCBI Taxonomy" id="97028"/>
    <lineage>
        <taxon>Eukaryota</taxon>
        <taxon>Viridiplantae</taxon>
        <taxon>Streptophyta</taxon>
        <taxon>Embryophyta</taxon>
        <taxon>Tracheophyta</taxon>
        <taxon>Spermatophyta</taxon>
        <taxon>Magnoliopsida</taxon>
        <taxon>eudicotyledons</taxon>
        <taxon>Gunneridae</taxon>
        <taxon>Pentapetalae</taxon>
        <taxon>rosids</taxon>
        <taxon>fabids</taxon>
        <taxon>Fabales</taxon>
        <taxon>Fabaceae</taxon>
        <taxon>Papilionoideae</taxon>
        <taxon>50 kb inversion clade</taxon>
        <taxon>NPAAA clade</taxon>
        <taxon>Hologalegina</taxon>
        <taxon>IRL clade</taxon>
        <taxon>Trifolieae</taxon>
        <taxon>Trifolium</taxon>
    </lineage>
</organism>